<evidence type="ECO:0000313" key="2">
    <source>
        <dbReference type="EMBL" id="TDZ96874.1"/>
    </source>
</evidence>
<accession>A0A4R8SIW1</accession>
<protein>
    <submittedName>
        <fullName evidence="2">Uncharacterized protein</fullName>
    </submittedName>
</protein>
<dbReference type="Proteomes" id="UP000295685">
    <property type="component" value="Unassembled WGS sequence"/>
</dbReference>
<name>A0A4R8SIW1_9MYCO</name>
<evidence type="ECO:0000256" key="1">
    <source>
        <dbReference type="SAM" id="MobiDB-lite"/>
    </source>
</evidence>
<sequence>MMEVPLDPALQALVRKVTDGVAEMEAVRLAGERYIDTPIEPVFTERKQPQPQAQTLPTPTELEEDDFYAFRDPFGPKKWK</sequence>
<feature type="region of interest" description="Disordered" evidence="1">
    <location>
        <begin position="41"/>
        <end position="65"/>
    </location>
</feature>
<feature type="compositionally biased region" description="Low complexity" evidence="1">
    <location>
        <begin position="49"/>
        <end position="60"/>
    </location>
</feature>
<reference evidence="4 5" key="1">
    <citation type="journal article" date="2019" name="Sci. Rep.">
        <title>Extended insight into the Mycobacterium chelonae-abscessus complex through whole genome sequencing of Mycobacterium salmoniphilum outbreak and Mycobacterium salmoniphilum-like strains.</title>
        <authorList>
            <person name="Behra P.R.K."/>
            <person name="Das S."/>
            <person name="Pettersson B.M.F."/>
            <person name="Shirreff L."/>
            <person name="DuCote T."/>
            <person name="Jacobsson K.G."/>
            <person name="Ennis D.G."/>
            <person name="Kirsebom L.A."/>
        </authorList>
    </citation>
    <scope>NUCLEOTIDE SEQUENCE [LARGE SCALE GENOMIC DNA]</scope>
    <source>
        <strain evidence="3 4">CCUG 60883</strain>
        <strain evidence="2 5">CCUG 60885</strain>
    </source>
</reference>
<dbReference type="Proteomes" id="UP000294844">
    <property type="component" value="Unassembled WGS sequence"/>
</dbReference>
<evidence type="ECO:0000313" key="4">
    <source>
        <dbReference type="Proteomes" id="UP000294844"/>
    </source>
</evidence>
<dbReference type="AlphaFoldDB" id="A0A4R8SIW1"/>
<evidence type="ECO:0000313" key="3">
    <source>
        <dbReference type="EMBL" id="TEA05969.1"/>
    </source>
</evidence>
<evidence type="ECO:0000313" key="5">
    <source>
        <dbReference type="Proteomes" id="UP000295685"/>
    </source>
</evidence>
<organism evidence="2 5">
    <name type="scientific">Mycobacteroides salmoniphilum</name>
    <dbReference type="NCBI Taxonomy" id="404941"/>
    <lineage>
        <taxon>Bacteria</taxon>
        <taxon>Bacillati</taxon>
        <taxon>Actinomycetota</taxon>
        <taxon>Actinomycetes</taxon>
        <taxon>Mycobacteriales</taxon>
        <taxon>Mycobacteriaceae</taxon>
        <taxon>Mycobacteroides</taxon>
    </lineage>
</organism>
<proteinExistence type="predicted"/>
<dbReference type="EMBL" id="PECM01000008">
    <property type="protein sequence ID" value="TEA05969.1"/>
    <property type="molecule type" value="Genomic_DNA"/>
</dbReference>
<gene>
    <name evidence="3" type="ORF">CCUG60883_03275</name>
    <name evidence="2" type="ORF">CCUG60885_03018</name>
</gene>
<dbReference type="EMBL" id="PECK01000003">
    <property type="protein sequence ID" value="TDZ96874.1"/>
    <property type="molecule type" value="Genomic_DNA"/>
</dbReference>
<comment type="caution">
    <text evidence="2">The sequence shown here is derived from an EMBL/GenBank/DDBJ whole genome shotgun (WGS) entry which is preliminary data.</text>
</comment>
<keyword evidence="4" id="KW-1185">Reference proteome</keyword>